<proteinExistence type="predicted"/>
<dbReference type="NCBIfam" id="TIGR02242">
    <property type="entry name" value="tail_TIGR02242"/>
    <property type="match status" value="1"/>
</dbReference>
<dbReference type="InterPro" id="IPR011748">
    <property type="entry name" value="Unchr_phage_tail-like"/>
</dbReference>
<dbReference type="Pfam" id="PF09684">
    <property type="entry name" value="Tail_P2_I"/>
    <property type="match status" value="1"/>
</dbReference>
<name>A0A139XD26_9CYAN</name>
<comment type="caution">
    <text evidence="1">The sequence shown here is derived from an EMBL/GenBank/DDBJ whole genome shotgun (WGS) entry which is preliminary data.</text>
</comment>
<organism evidence="1 2">
    <name type="scientific">Scytonema hofmannii PCC 7110</name>
    <dbReference type="NCBI Taxonomy" id="128403"/>
    <lineage>
        <taxon>Bacteria</taxon>
        <taxon>Bacillati</taxon>
        <taxon>Cyanobacteriota</taxon>
        <taxon>Cyanophyceae</taxon>
        <taxon>Nostocales</taxon>
        <taxon>Scytonemataceae</taxon>
        <taxon>Scytonema</taxon>
    </lineage>
</organism>
<sequence>MLVLSLTSMQLPETTASTSLSLKGDVREELVNQDLLGRPGETSEMLLKIENTSGRPLRWKLEIEGDFPNNWYSWSQLNFDEIDPNQKVDKTISFHIPNDFFENQSALSSEKRQLKINYQSQISLYLQSGDSQQLIDYRTFNLIVRPKTSYQNLLPEIYREADFAARFVSIFEQAFDPAVQIAETLWAYLDPLTAPKALLPFLAHWVAWEIDDRWTLDQQRRLIRNAITLYRWHGTSWGLRLYLHLYTGLPLEQIQIREIFNQGFVFGPTRIGEDSMLGGGRPYHFQVELQANNLEQIDEKLVREIIERQKPGFCSYELDIKISSF</sequence>
<protein>
    <submittedName>
        <fullName evidence="1">Phage tail protein</fullName>
    </submittedName>
</protein>
<gene>
    <name evidence="1" type="ORF">WA1_19935</name>
</gene>
<dbReference type="InterPro" id="IPR006521">
    <property type="entry name" value="Tail_protein_I"/>
</dbReference>
<reference evidence="1 2" key="1">
    <citation type="journal article" date="2013" name="Genome Biol. Evol.">
        <title>Genomes of Stigonematalean cyanobacteria (subsection V) and the evolution of oxygenic photosynthesis from prokaryotes to plastids.</title>
        <authorList>
            <person name="Dagan T."/>
            <person name="Roettger M."/>
            <person name="Stucken K."/>
            <person name="Landan G."/>
            <person name="Koch R."/>
            <person name="Major P."/>
            <person name="Gould S.B."/>
            <person name="Goremykin V.V."/>
            <person name="Rippka R."/>
            <person name="Tandeau de Marsac N."/>
            <person name="Gugger M."/>
            <person name="Lockhart P.J."/>
            <person name="Allen J.F."/>
            <person name="Brune I."/>
            <person name="Maus I."/>
            <person name="Puhler A."/>
            <person name="Martin W.F."/>
        </authorList>
    </citation>
    <scope>NUCLEOTIDE SEQUENCE [LARGE SCALE GENOMIC DNA]</scope>
    <source>
        <strain evidence="1 2">PCC 7110</strain>
    </source>
</reference>
<dbReference type="EMBL" id="ANNX02000020">
    <property type="protein sequence ID" value="KYC42597.1"/>
    <property type="molecule type" value="Genomic_DNA"/>
</dbReference>
<keyword evidence="2" id="KW-1185">Reference proteome</keyword>
<dbReference type="AlphaFoldDB" id="A0A139XD26"/>
<accession>A0A139XD26</accession>
<dbReference type="STRING" id="128403.WA1_19935"/>
<evidence type="ECO:0000313" key="1">
    <source>
        <dbReference type="EMBL" id="KYC42597.1"/>
    </source>
</evidence>
<evidence type="ECO:0000313" key="2">
    <source>
        <dbReference type="Proteomes" id="UP000076925"/>
    </source>
</evidence>
<dbReference type="Proteomes" id="UP000076925">
    <property type="component" value="Unassembled WGS sequence"/>
</dbReference>